<keyword evidence="2" id="KW-1185">Reference proteome</keyword>
<dbReference type="InParanoid" id="B4IYM5"/>
<dbReference type="OrthoDB" id="7912890at2759"/>
<dbReference type="eggNOG" id="ENOG502TC1P">
    <property type="taxonomic scope" value="Eukaryota"/>
</dbReference>
<dbReference type="Proteomes" id="UP000001070">
    <property type="component" value="Unassembled WGS sequence"/>
</dbReference>
<dbReference type="EMBL" id="CH916366">
    <property type="protein sequence ID" value="EDV95535.1"/>
    <property type="molecule type" value="Genomic_DNA"/>
</dbReference>
<dbReference type="PhylomeDB" id="B4IYM5"/>
<dbReference type="STRING" id="7222.B4IYM5"/>
<accession>B4IYM5</accession>
<sequence>MGIPNFFENLKNWAGHVVSGTETPQQRHQQQQLNEQQRRFPNLGEDISHVVQTPEFGQVLDAASPFLLASLGAWPGYWLYRGIDYYSHRAHVPLPTYIRQTFYQAKVLQFVIIMSGIITIINRHRRNSILLYNKEVE</sequence>
<gene>
    <name evidence="1" type="primary">Dgri\GH15760</name>
    <name evidence="1" type="ORF">Dgri_GH15760</name>
</gene>
<dbReference type="HOGENOM" id="CLU_1908906_0_0_1"/>
<reference evidence="1 2" key="1">
    <citation type="journal article" date="2007" name="Nature">
        <title>Evolution of genes and genomes on the Drosophila phylogeny.</title>
        <authorList>
            <consortium name="Drosophila 12 Genomes Consortium"/>
            <person name="Clark A.G."/>
            <person name="Eisen M.B."/>
            <person name="Smith D.R."/>
            <person name="Bergman C.M."/>
            <person name="Oliver B."/>
            <person name="Markow T.A."/>
            <person name="Kaufman T.C."/>
            <person name="Kellis M."/>
            <person name="Gelbart W."/>
            <person name="Iyer V.N."/>
            <person name="Pollard D.A."/>
            <person name="Sackton T.B."/>
            <person name="Larracuente A.M."/>
            <person name="Singh N.D."/>
            <person name="Abad J.P."/>
            <person name="Abt D.N."/>
            <person name="Adryan B."/>
            <person name="Aguade M."/>
            <person name="Akashi H."/>
            <person name="Anderson W.W."/>
            <person name="Aquadro C.F."/>
            <person name="Ardell D.H."/>
            <person name="Arguello R."/>
            <person name="Artieri C.G."/>
            <person name="Barbash D.A."/>
            <person name="Barker D."/>
            <person name="Barsanti P."/>
            <person name="Batterham P."/>
            <person name="Batzoglou S."/>
            <person name="Begun D."/>
            <person name="Bhutkar A."/>
            <person name="Blanco E."/>
            <person name="Bosak S.A."/>
            <person name="Bradley R.K."/>
            <person name="Brand A.D."/>
            <person name="Brent M.R."/>
            <person name="Brooks A.N."/>
            <person name="Brown R.H."/>
            <person name="Butlin R.K."/>
            <person name="Caggese C."/>
            <person name="Calvi B.R."/>
            <person name="Bernardo de Carvalho A."/>
            <person name="Caspi A."/>
            <person name="Castrezana S."/>
            <person name="Celniker S.E."/>
            <person name="Chang J.L."/>
            <person name="Chapple C."/>
            <person name="Chatterji S."/>
            <person name="Chinwalla A."/>
            <person name="Civetta A."/>
            <person name="Clifton S.W."/>
            <person name="Comeron J.M."/>
            <person name="Costello J.C."/>
            <person name="Coyne J.A."/>
            <person name="Daub J."/>
            <person name="David R.G."/>
            <person name="Delcher A.L."/>
            <person name="Delehaunty K."/>
            <person name="Do C.B."/>
            <person name="Ebling H."/>
            <person name="Edwards K."/>
            <person name="Eickbush T."/>
            <person name="Evans J.D."/>
            <person name="Filipski A."/>
            <person name="Findeiss S."/>
            <person name="Freyhult E."/>
            <person name="Fulton L."/>
            <person name="Fulton R."/>
            <person name="Garcia A.C."/>
            <person name="Gardiner A."/>
            <person name="Garfield D.A."/>
            <person name="Garvin B.E."/>
            <person name="Gibson G."/>
            <person name="Gilbert D."/>
            <person name="Gnerre S."/>
            <person name="Godfrey J."/>
            <person name="Good R."/>
            <person name="Gotea V."/>
            <person name="Gravely B."/>
            <person name="Greenberg A.J."/>
            <person name="Griffiths-Jones S."/>
            <person name="Gross S."/>
            <person name="Guigo R."/>
            <person name="Gustafson E.A."/>
            <person name="Haerty W."/>
            <person name="Hahn M.W."/>
            <person name="Halligan D.L."/>
            <person name="Halpern A.L."/>
            <person name="Halter G.M."/>
            <person name="Han M.V."/>
            <person name="Heger A."/>
            <person name="Hillier L."/>
            <person name="Hinrichs A.S."/>
            <person name="Holmes I."/>
            <person name="Hoskins R.A."/>
            <person name="Hubisz M.J."/>
            <person name="Hultmark D."/>
            <person name="Huntley M.A."/>
            <person name="Jaffe D.B."/>
            <person name="Jagadeeshan S."/>
            <person name="Jeck W.R."/>
            <person name="Johnson J."/>
            <person name="Jones C.D."/>
            <person name="Jordan W.C."/>
            <person name="Karpen G.H."/>
            <person name="Kataoka E."/>
            <person name="Keightley P.D."/>
            <person name="Kheradpour P."/>
            <person name="Kirkness E.F."/>
            <person name="Koerich L.B."/>
            <person name="Kristiansen K."/>
            <person name="Kudrna D."/>
            <person name="Kulathinal R.J."/>
            <person name="Kumar S."/>
            <person name="Kwok R."/>
            <person name="Lander E."/>
            <person name="Langley C.H."/>
            <person name="Lapoint R."/>
            <person name="Lazzaro B.P."/>
            <person name="Lee S.J."/>
            <person name="Levesque L."/>
            <person name="Li R."/>
            <person name="Lin C.F."/>
            <person name="Lin M.F."/>
            <person name="Lindblad-Toh K."/>
            <person name="Llopart A."/>
            <person name="Long M."/>
            <person name="Low L."/>
            <person name="Lozovsky E."/>
            <person name="Lu J."/>
            <person name="Luo M."/>
            <person name="Machado C.A."/>
            <person name="Makalowski W."/>
            <person name="Marzo M."/>
            <person name="Matsuda M."/>
            <person name="Matzkin L."/>
            <person name="McAllister B."/>
            <person name="McBride C.S."/>
            <person name="McKernan B."/>
            <person name="McKernan K."/>
            <person name="Mendez-Lago M."/>
            <person name="Minx P."/>
            <person name="Mollenhauer M.U."/>
            <person name="Montooth K."/>
            <person name="Mount S.M."/>
            <person name="Mu X."/>
            <person name="Myers E."/>
            <person name="Negre B."/>
            <person name="Newfeld S."/>
            <person name="Nielsen R."/>
            <person name="Noor M.A."/>
            <person name="O'Grady P."/>
            <person name="Pachter L."/>
            <person name="Papaceit M."/>
            <person name="Parisi M.J."/>
            <person name="Parisi M."/>
            <person name="Parts L."/>
            <person name="Pedersen J.S."/>
            <person name="Pesole G."/>
            <person name="Phillippy A.M."/>
            <person name="Ponting C.P."/>
            <person name="Pop M."/>
            <person name="Porcelli D."/>
            <person name="Powell J.R."/>
            <person name="Prohaska S."/>
            <person name="Pruitt K."/>
            <person name="Puig M."/>
            <person name="Quesneville H."/>
            <person name="Ram K.R."/>
            <person name="Rand D."/>
            <person name="Rasmussen M.D."/>
            <person name="Reed L.K."/>
            <person name="Reenan R."/>
            <person name="Reily A."/>
            <person name="Remington K.A."/>
            <person name="Rieger T.T."/>
            <person name="Ritchie M.G."/>
            <person name="Robin C."/>
            <person name="Rogers Y.H."/>
            <person name="Rohde C."/>
            <person name="Rozas J."/>
            <person name="Rubenfield M.J."/>
            <person name="Ruiz A."/>
            <person name="Russo S."/>
            <person name="Salzberg S.L."/>
            <person name="Sanchez-Gracia A."/>
            <person name="Saranga D.J."/>
            <person name="Sato H."/>
            <person name="Schaeffer S.W."/>
            <person name="Schatz M.C."/>
            <person name="Schlenke T."/>
            <person name="Schwartz R."/>
            <person name="Segarra C."/>
            <person name="Singh R.S."/>
            <person name="Sirot L."/>
            <person name="Sirota M."/>
            <person name="Sisneros N.B."/>
            <person name="Smith C.D."/>
            <person name="Smith T.F."/>
            <person name="Spieth J."/>
            <person name="Stage D.E."/>
            <person name="Stark A."/>
            <person name="Stephan W."/>
            <person name="Strausberg R.L."/>
            <person name="Strempel S."/>
            <person name="Sturgill D."/>
            <person name="Sutton G."/>
            <person name="Sutton G.G."/>
            <person name="Tao W."/>
            <person name="Teichmann S."/>
            <person name="Tobari Y.N."/>
            <person name="Tomimura Y."/>
            <person name="Tsolas J.M."/>
            <person name="Valente V.L."/>
            <person name="Venter E."/>
            <person name="Venter J.C."/>
            <person name="Vicario S."/>
            <person name="Vieira F.G."/>
            <person name="Vilella A.J."/>
            <person name="Villasante A."/>
            <person name="Walenz B."/>
            <person name="Wang J."/>
            <person name="Wasserman M."/>
            <person name="Watts T."/>
            <person name="Wilson D."/>
            <person name="Wilson R.K."/>
            <person name="Wing R.A."/>
            <person name="Wolfner M.F."/>
            <person name="Wong A."/>
            <person name="Wong G.K."/>
            <person name="Wu C.I."/>
            <person name="Wu G."/>
            <person name="Yamamoto D."/>
            <person name="Yang H.P."/>
            <person name="Yang S.P."/>
            <person name="Yorke J.A."/>
            <person name="Yoshida K."/>
            <person name="Zdobnov E."/>
            <person name="Zhang P."/>
            <person name="Zhang Y."/>
            <person name="Zimin A.V."/>
            <person name="Baldwin J."/>
            <person name="Abdouelleil A."/>
            <person name="Abdulkadir J."/>
            <person name="Abebe A."/>
            <person name="Abera B."/>
            <person name="Abreu J."/>
            <person name="Acer S.C."/>
            <person name="Aftuck L."/>
            <person name="Alexander A."/>
            <person name="An P."/>
            <person name="Anderson E."/>
            <person name="Anderson S."/>
            <person name="Arachi H."/>
            <person name="Azer M."/>
            <person name="Bachantsang P."/>
            <person name="Barry A."/>
            <person name="Bayul T."/>
            <person name="Berlin A."/>
            <person name="Bessette D."/>
            <person name="Bloom T."/>
            <person name="Blye J."/>
            <person name="Boguslavskiy L."/>
            <person name="Bonnet C."/>
            <person name="Boukhgalter B."/>
            <person name="Bourzgui I."/>
            <person name="Brown A."/>
            <person name="Cahill P."/>
            <person name="Channer S."/>
            <person name="Cheshatsang Y."/>
            <person name="Chuda L."/>
            <person name="Citroen M."/>
            <person name="Collymore A."/>
            <person name="Cooke P."/>
            <person name="Costello M."/>
            <person name="D'Aco K."/>
            <person name="Daza R."/>
            <person name="De Haan G."/>
            <person name="DeGray S."/>
            <person name="DeMaso C."/>
            <person name="Dhargay N."/>
            <person name="Dooley K."/>
            <person name="Dooley E."/>
            <person name="Doricent M."/>
            <person name="Dorje P."/>
            <person name="Dorjee K."/>
            <person name="Dupes A."/>
            <person name="Elong R."/>
            <person name="Falk J."/>
            <person name="Farina A."/>
            <person name="Faro S."/>
            <person name="Ferguson D."/>
            <person name="Fisher S."/>
            <person name="Foley C.D."/>
            <person name="Franke A."/>
            <person name="Friedrich D."/>
            <person name="Gadbois L."/>
            <person name="Gearin G."/>
            <person name="Gearin C.R."/>
            <person name="Giannoukos G."/>
            <person name="Goode T."/>
            <person name="Graham J."/>
            <person name="Grandbois E."/>
            <person name="Grewal S."/>
            <person name="Gyaltsen K."/>
            <person name="Hafez N."/>
            <person name="Hagos B."/>
            <person name="Hall J."/>
            <person name="Henson C."/>
            <person name="Hollinger A."/>
            <person name="Honan T."/>
            <person name="Huard M.D."/>
            <person name="Hughes L."/>
            <person name="Hurhula B."/>
            <person name="Husby M.E."/>
            <person name="Kamat A."/>
            <person name="Kanga B."/>
            <person name="Kashin S."/>
            <person name="Khazanovich D."/>
            <person name="Kisner P."/>
            <person name="Lance K."/>
            <person name="Lara M."/>
            <person name="Lee W."/>
            <person name="Lennon N."/>
            <person name="Letendre F."/>
            <person name="LeVine R."/>
            <person name="Lipovsky A."/>
            <person name="Liu X."/>
            <person name="Liu J."/>
            <person name="Liu S."/>
            <person name="Lokyitsang T."/>
            <person name="Lokyitsang Y."/>
            <person name="Lubonja R."/>
            <person name="Lui A."/>
            <person name="MacDonald P."/>
            <person name="Magnisalis V."/>
            <person name="Maru K."/>
            <person name="Matthews C."/>
            <person name="McCusker W."/>
            <person name="McDonough S."/>
            <person name="Mehta T."/>
            <person name="Meldrim J."/>
            <person name="Meneus L."/>
            <person name="Mihai O."/>
            <person name="Mihalev A."/>
            <person name="Mihova T."/>
            <person name="Mittelman R."/>
            <person name="Mlenga V."/>
            <person name="Montmayeur A."/>
            <person name="Mulrain L."/>
            <person name="Navidi A."/>
            <person name="Naylor J."/>
            <person name="Negash T."/>
            <person name="Nguyen T."/>
            <person name="Nguyen N."/>
            <person name="Nicol R."/>
            <person name="Norbu C."/>
            <person name="Norbu N."/>
            <person name="Novod N."/>
            <person name="O'Neill B."/>
            <person name="Osman S."/>
            <person name="Markiewicz E."/>
            <person name="Oyono O.L."/>
            <person name="Patti C."/>
            <person name="Phunkhang P."/>
            <person name="Pierre F."/>
            <person name="Priest M."/>
            <person name="Raghuraman S."/>
            <person name="Rege F."/>
            <person name="Reyes R."/>
            <person name="Rise C."/>
            <person name="Rogov P."/>
            <person name="Ross K."/>
            <person name="Ryan E."/>
            <person name="Settipalli S."/>
            <person name="Shea T."/>
            <person name="Sherpa N."/>
            <person name="Shi L."/>
            <person name="Shih D."/>
            <person name="Sparrow T."/>
            <person name="Spaulding J."/>
            <person name="Stalker J."/>
            <person name="Stange-Thomann N."/>
            <person name="Stavropoulos S."/>
            <person name="Stone C."/>
            <person name="Strader C."/>
            <person name="Tesfaye S."/>
            <person name="Thomson T."/>
            <person name="Thoulutsang Y."/>
            <person name="Thoulutsang D."/>
            <person name="Topham K."/>
            <person name="Topping I."/>
            <person name="Tsamla T."/>
            <person name="Vassiliev H."/>
            <person name="Vo A."/>
            <person name="Wangchuk T."/>
            <person name="Wangdi T."/>
            <person name="Weiand M."/>
            <person name="Wilkinson J."/>
            <person name="Wilson A."/>
            <person name="Yadav S."/>
            <person name="Young G."/>
            <person name="Yu Q."/>
            <person name="Zembek L."/>
            <person name="Zhong D."/>
            <person name="Zimmer A."/>
            <person name="Zwirko Z."/>
            <person name="Jaffe D.B."/>
            <person name="Alvarez P."/>
            <person name="Brockman W."/>
            <person name="Butler J."/>
            <person name="Chin C."/>
            <person name="Gnerre S."/>
            <person name="Grabherr M."/>
            <person name="Kleber M."/>
            <person name="Mauceli E."/>
            <person name="MacCallum I."/>
        </authorList>
    </citation>
    <scope>NUCLEOTIDE SEQUENCE [LARGE SCALE GENOMIC DNA]</scope>
    <source>
        <strain evidence="2">Tucson 15287-2541.00</strain>
    </source>
</reference>
<protein>
    <submittedName>
        <fullName evidence="1">GH15760</fullName>
    </submittedName>
</protein>
<evidence type="ECO:0000313" key="1">
    <source>
        <dbReference type="EMBL" id="EDV95535.1"/>
    </source>
</evidence>
<evidence type="ECO:0000313" key="2">
    <source>
        <dbReference type="Proteomes" id="UP000001070"/>
    </source>
</evidence>
<dbReference type="OMA" id="YWIYRGF"/>
<name>B4IYM5_DROGR</name>
<organism evidence="2">
    <name type="scientific">Drosophila grimshawi</name>
    <name type="common">Hawaiian fruit fly</name>
    <name type="synonym">Idiomyia grimshawi</name>
    <dbReference type="NCBI Taxonomy" id="7222"/>
    <lineage>
        <taxon>Eukaryota</taxon>
        <taxon>Metazoa</taxon>
        <taxon>Ecdysozoa</taxon>
        <taxon>Arthropoda</taxon>
        <taxon>Hexapoda</taxon>
        <taxon>Insecta</taxon>
        <taxon>Pterygota</taxon>
        <taxon>Neoptera</taxon>
        <taxon>Endopterygota</taxon>
        <taxon>Diptera</taxon>
        <taxon>Brachycera</taxon>
        <taxon>Muscomorpha</taxon>
        <taxon>Ephydroidea</taxon>
        <taxon>Drosophilidae</taxon>
        <taxon>Drosophila</taxon>
        <taxon>Hawaiian Drosophila</taxon>
    </lineage>
</organism>
<dbReference type="AlphaFoldDB" id="B4IYM5"/>
<proteinExistence type="predicted"/>
<dbReference type="KEGG" id="dgr:6557665"/>